<gene>
    <name evidence="3" type="ORF">AUP42_00625</name>
</gene>
<dbReference type="RefSeq" id="WP_062951712.1">
    <property type="nucleotide sequence ID" value="NZ_LPVY01000012.1"/>
</dbReference>
<organism evidence="3 4">
    <name type="scientific">Thalassospira lucentensis</name>
    <dbReference type="NCBI Taxonomy" id="168935"/>
    <lineage>
        <taxon>Bacteria</taxon>
        <taxon>Pseudomonadati</taxon>
        <taxon>Pseudomonadota</taxon>
        <taxon>Alphaproteobacteria</taxon>
        <taxon>Rhodospirillales</taxon>
        <taxon>Thalassospiraceae</taxon>
        <taxon>Thalassospira</taxon>
    </lineage>
</organism>
<dbReference type="Gene3D" id="2.40.50.100">
    <property type="match status" value="1"/>
</dbReference>
<dbReference type="OrthoDB" id="9778236at2"/>
<evidence type="ECO:0000256" key="2">
    <source>
        <dbReference type="SAM" id="Phobius"/>
    </source>
</evidence>
<evidence type="ECO:0000313" key="3">
    <source>
        <dbReference type="EMBL" id="KZB64449.1"/>
    </source>
</evidence>
<dbReference type="SUPFAM" id="SSF111369">
    <property type="entry name" value="HlyD-like secretion proteins"/>
    <property type="match status" value="1"/>
</dbReference>
<keyword evidence="2" id="KW-0812">Transmembrane</keyword>
<comment type="caution">
    <text evidence="3">The sequence shown here is derived from an EMBL/GenBank/DDBJ whole genome shotgun (WGS) entry which is preliminary data.</text>
</comment>
<feature type="coiled-coil region" evidence="1">
    <location>
        <begin position="80"/>
        <end position="187"/>
    </location>
</feature>
<proteinExistence type="predicted"/>
<keyword evidence="2" id="KW-1133">Transmembrane helix</keyword>
<name>A0A154L574_9PROT</name>
<keyword evidence="1" id="KW-0175">Coiled coil</keyword>
<dbReference type="PANTHER" id="PTHR30438">
    <property type="entry name" value="36 KDA ANTIGEN-RELATED"/>
    <property type="match status" value="1"/>
</dbReference>
<accession>A0A154L574</accession>
<evidence type="ECO:0000256" key="1">
    <source>
        <dbReference type="SAM" id="Coils"/>
    </source>
</evidence>
<dbReference type="AlphaFoldDB" id="A0A154L574"/>
<sequence length="337" mass="37400">MSKLRVPLAILVVIIAIAGGGYYYWQQNQETLPEFIASGNGRIEAEEVRVATKYAGRVDEVLVDEGDLVQAGQVLARMDTEELQASLAKARAEVARAEQGIFEAKADIVQKESQLSFAERQLERANELVKNNNIAREQVDQRKSDRDVAEAALAAAKSRLTSSERNVEAAQAELERIQVQINDSVLKAPRGGRVQYRLAEPGEVLAGGDPVVTVLDLTDVYMTIFLPTRQAGLAFVGNEARIVLDAAPGFVIPAHVSFVADDAQFTPREVETRSERDKLMFRVKIRIARELLEEHRKRVKTGLPGEAYVMLADHQNWPERFTPNVPDDATLNKSLQE</sequence>
<dbReference type="Gene3D" id="2.40.30.170">
    <property type="match status" value="1"/>
</dbReference>
<keyword evidence="2" id="KW-0472">Membrane</keyword>
<dbReference type="Proteomes" id="UP000076335">
    <property type="component" value="Unassembled WGS sequence"/>
</dbReference>
<dbReference type="GO" id="GO:0005886">
    <property type="term" value="C:plasma membrane"/>
    <property type="evidence" value="ECO:0007669"/>
    <property type="project" value="TreeGrafter"/>
</dbReference>
<dbReference type="Gene3D" id="1.10.287.470">
    <property type="entry name" value="Helix hairpin bin"/>
    <property type="match status" value="1"/>
</dbReference>
<reference evidence="3 4" key="1">
    <citation type="submission" date="2015-12" db="EMBL/GenBank/DDBJ databases">
        <title>Genome sequence of Thalassospira lucentensis MCCC 1A02072.</title>
        <authorList>
            <person name="Lu L."/>
            <person name="Lai Q."/>
            <person name="Shao Z."/>
            <person name="Qian P."/>
        </authorList>
    </citation>
    <scope>NUCLEOTIDE SEQUENCE [LARGE SCALE GENOMIC DNA]</scope>
    <source>
        <strain evidence="3 4">MCCC 1A02072</strain>
    </source>
</reference>
<dbReference type="EMBL" id="LPVY01000012">
    <property type="protein sequence ID" value="KZB64449.1"/>
    <property type="molecule type" value="Genomic_DNA"/>
</dbReference>
<protein>
    <submittedName>
        <fullName evidence="3">Efflux transporter periplasmic adaptor subunit</fullName>
    </submittedName>
</protein>
<evidence type="ECO:0000313" key="4">
    <source>
        <dbReference type="Proteomes" id="UP000076335"/>
    </source>
</evidence>
<feature type="transmembrane region" description="Helical" evidence="2">
    <location>
        <begin position="7"/>
        <end position="25"/>
    </location>
</feature>
<dbReference type="PANTHER" id="PTHR30438:SF2">
    <property type="entry name" value="MEMBRANE PROTEIN"/>
    <property type="match status" value="1"/>
</dbReference>